<sequence length="279" mass="31630">MRGRTLRRFQVYVPGDQKGAAIHRLPARPPPFIGSWAGRLSKRQSLPPTTVLLRTTLTRTIILHLHMLPPGSNHLLHKQTEFIDLTRSFVEVDLAFQTTGNGNLTSRANTDANLLSPVNNISHSLFKQINVKLNGTLITEQVDMYHLKAHIQTLLNFDREEGETILASAGWRNDIDSPETYTANNVKSDHNDYRALSANHKASVLTQKADARNYYAGGKSRVLRMVPFVDIFYQGKWLAPRTEMDLKFYLNPVALYFNAEDNPGDEEVRQYQNPPFMSA</sequence>
<dbReference type="AlphaFoldDB" id="A0A2B4RV25"/>
<proteinExistence type="predicted"/>
<reference evidence="2" key="1">
    <citation type="journal article" date="2017" name="bioRxiv">
        <title>Comparative analysis of the genomes of Stylophora pistillata and Acropora digitifera provides evidence for extensive differences between species of corals.</title>
        <authorList>
            <person name="Voolstra C.R."/>
            <person name="Li Y."/>
            <person name="Liew Y.J."/>
            <person name="Baumgarten S."/>
            <person name="Zoccola D."/>
            <person name="Flot J.-F."/>
            <person name="Tambutte S."/>
            <person name="Allemand D."/>
            <person name="Aranda M."/>
        </authorList>
    </citation>
    <scope>NUCLEOTIDE SEQUENCE [LARGE SCALE GENOMIC DNA]</scope>
</reference>
<keyword evidence="2" id="KW-1185">Reference proteome</keyword>
<dbReference type="Proteomes" id="UP000225706">
    <property type="component" value="Unassembled WGS sequence"/>
</dbReference>
<evidence type="ECO:0000313" key="2">
    <source>
        <dbReference type="Proteomes" id="UP000225706"/>
    </source>
</evidence>
<protein>
    <submittedName>
        <fullName evidence="1">Uncharacterized protein</fullName>
    </submittedName>
</protein>
<dbReference type="EMBL" id="LSMT01000307">
    <property type="protein sequence ID" value="PFX20679.1"/>
    <property type="molecule type" value="Genomic_DNA"/>
</dbReference>
<organism evidence="1 2">
    <name type="scientific">Stylophora pistillata</name>
    <name type="common">Smooth cauliflower coral</name>
    <dbReference type="NCBI Taxonomy" id="50429"/>
    <lineage>
        <taxon>Eukaryota</taxon>
        <taxon>Metazoa</taxon>
        <taxon>Cnidaria</taxon>
        <taxon>Anthozoa</taxon>
        <taxon>Hexacorallia</taxon>
        <taxon>Scleractinia</taxon>
        <taxon>Astrocoeniina</taxon>
        <taxon>Pocilloporidae</taxon>
        <taxon>Stylophora</taxon>
    </lineage>
</organism>
<gene>
    <name evidence="1" type="ORF">AWC38_SpisGene14839</name>
</gene>
<evidence type="ECO:0000313" key="1">
    <source>
        <dbReference type="EMBL" id="PFX20679.1"/>
    </source>
</evidence>
<comment type="caution">
    <text evidence="1">The sequence shown here is derived from an EMBL/GenBank/DDBJ whole genome shotgun (WGS) entry which is preliminary data.</text>
</comment>
<accession>A0A2B4RV25</accession>
<name>A0A2B4RV25_STYPI</name>